<proteinExistence type="predicted"/>
<name>A0A195CIL4_9HYME</name>
<feature type="domain" description="EGF-like" evidence="12">
    <location>
        <begin position="156"/>
        <end position="192"/>
    </location>
</feature>
<protein>
    <submittedName>
        <fullName evidence="13">Cubilin</fullName>
    </submittedName>
</protein>
<evidence type="ECO:0000256" key="8">
    <source>
        <dbReference type="ARBA" id="ARBA00023180"/>
    </source>
</evidence>
<dbReference type="Gene3D" id="2.60.120.290">
    <property type="entry name" value="Spermadhesin, CUB domain"/>
    <property type="match status" value="3"/>
</dbReference>
<dbReference type="PROSITE" id="PS00022">
    <property type="entry name" value="EGF_1"/>
    <property type="match status" value="2"/>
</dbReference>
<evidence type="ECO:0000256" key="4">
    <source>
        <dbReference type="ARBA" id="ARBA00022729"/>
    </source>
</evidence>
<evidence type="ECO:0000313" key="13">
    <source>
        <dbReference type="EMBL" id="KYN00570.1"/>
    </source>
</evidence>
<keyword evidence="4" id="KW-0732">Signal</keyword>
<dbReference type="FunFam" id="2.10.25.10:FF:000143">
    <property type="entry name" value="Protein crumbs 1"/>
    <property type="match status" value="1"/>
</dbReference>
<dbReference type="EMBL" id="KQ977696">
    <property type="protein sequence ID" value="KYN00570.1"/>
    <property type="molecule type" value="Genomic_DNA"/>
</dbReference>
<keyword evidence="7 9" id="KW-1015">Disulfide bond</keyword>
<dbReference type="InterPro" id="IPR049883">
    <property type="entry name" value="NOTCH1_EGF-like"/>
</dbReference>
<feature type="coiled-coil region" evidence="10">
    <location>
        <begin position="134"/>
        <end position="161"/>
    </location>
</feature>
<dbReference type="Pfam" id="PF07645">
    <property type="entry name" value="EGF_CA"/>
    <property type="match status" value="1"/>
</dbReference>
<dbReference type="SMART" id="SM00179">
    <property type="entry name" value="EGF_CA"/>
    <property type="match status" value="5"/>
</dbReference>
<dbReference type="Pfam" id="PF00431">
    <property type="entry name" value="CUB"/>
    <property type="match status" value="3"/>
</dbReference>
<dbReference type="PROSITE" id="PS01180">
    <property type="entry name" value="CUB"/>
    <property type="match status" value="3"/>
</dbReference>
<feature type="disulfide bond" evidence="9">
    <location>
        <begin position="182"/>
        <end position="191"/>
    </location>
</feature>
<evidence type="ECO:0000256" key="7">
    <source>
        <dbReference type="ARBA" id="ARBA00023157"/>
    </source>
</evidence>
<dbReference type="Pfam" id="PF12661">
    <property type="entry name" value="hEGF"/>
    <property type="match status" value="1"/>
</dbReference>
<dbReference type="FunFam" id="2.10.25.10:FF:000429">
    <property type="entry name" value="Cubilin"/>
    <property type="match status" value="1"/>
</dbReference>
<keyword evidence="3 9" id="KW-0245">EGF-like domain</keyword>
<evidence type="ECO:0000259" key="12">
    <source>
        <dbReference type="PROSITE" id="PS50026"/>
    </source>
</evidence>
<evidence type="ECO:0000256" key="9">
    <source>
        <dbReference type="PROSITE-ProRule" id="PRU00076"/>
    </source>
</evidence>
<dbReference type="InterPro" id="IPR053119">
    <property type="entry name" value="Cubilin_domain"/>
</dbReference>
<dbReference type="SMART" id="SM00042">
    <property type="entry name" value="CUB"/>
    <property type="match status" value="2"/>
</dbReference>
<dbReference type="Pfam" id="PF12947">
    <property type="entry name" value="EGF_3"/>
    <property type="match status" value="1"/>
</dbReference>
<dbReference type="STRING" id="456900.A0A195CIL4"/>
<feature type="domain" description="CUB" evidence="11">
    <location>
        <begin position="625"/>
        <end position="729"/>
    </location>
</feature>
<dbReference type="SUPFAM" id="SSF57196">
    <property type="entry name" value="EGF/Laminin"/>
    <property type="match status" value="3"/>
</dbReference>
<evidence type="ECO:0000256" key="10">
    <source>
        <dbReference type="SAM" id="Coils"/>
    </source>
</evidence>
<evidence type="ECO:0000256" key="5">
    <source>
        <dbReference type="ARBA" id="ARBA00022737"/>
    </source>
</evidence>
<keyword evidence="2" id="KW-1003">Cell membrane</keyword>
<dbReference type="InterPro" id="IPR001881">
    <property type="entry name" value="EGF-like_Ca-bd_dom"/>
</dbReference>
<dbReference type="PROSITE" id="PS01186">
    <property type="entry name" value="EGF_2"/>
    <property type="match status" value="1"/>
</dbReference>
<dbReference type="InterPro" id="IPR035914">
    <property type="entry name" value="Sperma_CUB_dom_sf"/>
</dbReference>
<accession>A0A195CIL4</accession>
<dbReference type="CDD" id="cd00054">
    <property type="entry name" value="EGF_CA"/>
    <property type="match status" value="3"/>
</dbReference>
<evidence type="ECO:0000313" key="14">
    <source>
        <dbReference type="Proteomes" id="UP000078542"/>
    </source>
</evidence>
<comment type="caution">
    <text evidence="9">Lacks conserved residue(s) required for the propagation of feature annotation.</text>
</comment>
<dbReference type="PROSITE" id="PS00010">
    <property type="entry name" value="ASX_HYDROXYL"/>
    <property type="match status" value="2"/>
</dbReference>
<evidence type="ECO:0000256" key="3">
    <source>
        <dbReference type="ARBA" id="ARBA00022536"/>
    </source>
</evidence>
<dbReference type="PROSITE" id="PS01187">
    <property type="entry name" value="EGF_CA"/>
    <property type="match status" value="1"/>
</dbReference>
<dbReference type="PROSITE" id="PS50026">
    <property type="entry name" value="EGF_3"/>
    <property type="match status" value="3"/>
</dbReference>
<keyword evidence="5" id="KW-0677">Repeat</keyword>
<gene>
    <name evidence="13" type="ORF">ALC62_08680</name>
</gene>
<dbReference type="InterPro" id="IPR000152">
    <property type="entry name" value="EGF-type_Asp/Asn_hydroxyl_site"/>
</dbReference>
<feature type="domain" description="EGF-like" evidence="12">
    <location>
        <begin position="194"/>
        <end position="235"/>
    </location>
</feature>
<dbReference type="FunFam" id="2.10.25.10:FF:000260">
    <property type="entry name" value="Notch receptor 4"/>
    <property type="match status" value="1"/>
</dbReference>
<dbReference type="Pfam" id="PF00008">
    <property type="entry name" value="EGF"/>
    <property type="match status" value="2"/>
</dbReference>
<feature type="disulfide bond" evidence="9">
    <location>
        <begin position="424"/>
        <end position="434"/>
    </location>
</feature>
<keyword evidence="10" id="KW-0175">Coiled coil</keyword>
<comment type="subcellular location">
    <subcellularLocation>
        <location evidence="1">Cell membrane</location>
    </subcellularLocation>
</comment>
<dbReference type="CDD" id="cd00041">
    <property type="entry name" value="CUB"/>
    <property type="match status" value="3"/>
</dbReference>
<evidence type="ECO:0000259" key="11">
    <source>
        <dbReference type="PROSITE" id="PS01180"/>
    </source>
</evidence>
<organism evidence="13 14">
    <name type="scientific">Cyphomyrmex costatus</name>
    <dbReference type="NCBI Taxonomy" id="456900"/>
    <lineage>
        <taxon>Eukaryota</taxon>
        <taxon>Metazoa</taxon>
        <taxon>Ecdysozoa</taxon>
        <taxon>Arthropoda</taxon>
        <taxon>Hexapoda</taxon>
        <taxon>Insecta</taxon>
        <taxon>Pterygota</taxon>
        <taxon>Neoptera</taxon>
        <taxon>Endopterygota</taxon>
        <taxon>Hymenoptera</taxon>
        <taxon>Apocrita</taxon>
        <taxon>Aculeata</taxon>
        <taxon>Formicoidea</taxon>
        <taxon>Formicidae</taxon>
        <taxon>Myrmicinae</taxon>
        <taxon>Cyphomyrmex</taxon>
    </lineage>
</organism>
<reference evidence="13 14" key="1">
    <citation type="submission" date="2016-03" db="EMBL/GenBank/DDBJ databases">
        <title>Cyphomyrmex costatus WGS genome.</title>
        <authorList>
            <person name="Nygaard S."/>
            <person name="Hu H."/>
            <person name="Boomsma J."/>
            <person name="Zhang G."/>
        </authorList>
    </citation>
    <scope>NUCLEOTIDE SEQUENCE [LARGE SCALE GENOMIC DNA]</scope>
    <source>
        <strain evidence="13">MS0001</strain>
        <tissue evidence="13">Whole body</tissue>
    </source>
</reference>
<evidence type="ECO:0000256" key="1">
    <source>
        <dbReference type="ARBA" id="ARBA00004236"/>
    </source>
</evidence>
<dbReference type="AlphaFoldDB" id="A0A195CIL4"/>
<feature type="domain" description="CUB" evidence="11">
    <location>
        <begin position="506"/>
        <end position="623"/>
    </location>
</feature>
<keyword evidence="6" id="KW-0472">Membrane</keyword>
<dbReference type="InterPro" id="IPR000859">
    <property type="entry name" value="CUB_dom"/>
</dbReference>
<dbReference type="GO" id="GO:0005886">
    <property type="term" value="C:plasma membrane"/>
    <property type="evidence" value="ECO:0007669"/>
    <property type="project" value="UniProtKB-SubCell"/>
</dbReference>
<dbReference type="InterPro" id="IPR024731">
    <property type="entry name" value="NELL2-like_EGF"/>
</dbReference>
<dbReference type="Proteomes" id="UP000078542">
    <property type="component" value="Unassembled WGS sequence"/>
</dbReference>
<dbReference type="InterPro" id="IPR013032">
    <property type="entry name" value="EGF-like_CS"/>
</dbReference>
<feature type="disulfide bond" evidence="9">
    <location>
        <begin position="225"/>
        <end position="234"/>
    </location>
</feature>
<dbReference type="SMART" id="SM00181">
    <property type="entry name" value="EGF"/>
    <property type="match status" value="7"/>
</dbReference>
<dbReference type="SUPFAM" id="SSF49854">
    <property type="entry name" value="Spermadhesin, CUB domain"/>
    <property type="match status" value="3"/>
</dbReference>
<dbReference type="InterPro" id="IPR000742">
    <property type="entry name" value="EGF"/>
</dbReference>
<feature type="domain" description="EGF-like" evidence="12">
    <location>
        <begin position="420"/>
        <end position="459"/>
    </location>
</feature>
<dbReference type="Gene3D" id="2.10.25.10">
    <property type="entry name" value="Laminin"/>
    <property type="match status" value="4"/>
</dbReference>
<sequence length="819" mass="90153">MFFTPAKGTVVPSAMFQNDKCSGKTLRGIPISFEKHDAPWKDAETENDMANLKGNAEVRDAQNATRVIDRWRMGYLVEMENSLHQLTTIVTGTTGLQRRVAVLESIDMNNTIRTGNRSRIPNFNPLTVATSRNIRRINSRLKALEDSLRAMQTLLRENECQSNPCQNGGTCEDLYDAYQCHCPSNWEGPNCMTDVNECARFLGTDLGCQNGATCRNLPGSYRCDCLPGWFGLHCTQRTSICNTENFEALCGEHGVCVAKSSSSLGYTCICDQGWESDGTNPACIKDVDECAAAHPPCSVNPPVPCRNTRGSFTCGACPHGYSGNGYYCIDIDECLINNGGCSTLPYGSRTCGACPPGYRGDGVSCIFVGGCAINNGGCHPLATCIENPSLTSSYVLCRCPPDYVGNGMGPNGCQLADVSLNTACSSNPCVHGTCVPNGANGFTCRCNSGYSDGGGPYANFIGQFCGNSVPSPMISTSNKLWIRFYTDGVTEGAGATATLNTIDPLCSLSTRLVNETIHVLTSPDYPNTHLAGTLCRWTLQFADKYSDRMRIRFVDFDLTDSNKCDDEYLEITEEKGSRLPFASYRYCGGELPHDYYSYSDKVKIIFRSMSNDHKGFKLEYSTANCDRNYTSEQGRILHNGFTSCWLTIIVPANRTISLYFNHFSIYDPEQCTRNALQVHEGDSSGPLITTLCSMAMPSPIFSTGNKLTLHSWTESASSYQSYDIIYTTTDAGRGCGGRIFNYGGRFTSPLYPDDPARLEADTNRVLVKYTSTMNNIGSGWVIVFMAQSTGKHKRLFLHNEIFKFFYKNDKSHRCEIRVR</sequence>
<evidence type="ECO:0000256" key="2">
    <source>
        <dbReference type="ARBA" id="ARBA00022475"/>
    </source>
</evidence>
<evidence type="ECO:0000256" key="6">
    <source>
        <dbReference type="ARBA" id="ARBA00023136"/>
    </source>
</evidence>
<dbReference type="InterPro" id="IPR018097">
    <property type="entry name" value="EGF_Ca-bd_CS"/>
</dbReference>
<dbReference type="GO" id="GO:0005509">
    <property type="term" value="F:calcium ion binding"/>
    <property type="evidence" value="ECO:0007669"/>
    <property type="project" value="InterPro"/>
</dbReference>
<feature type="domain" description="CUB" evidence="11">
    <location>
        <begin position="452"/>
        <end position="502"/>
    </location>
</feature>
<dbReference type="PANTHER" id="PTHR47761:SF1">
    <property type="entry name" value="C-TYPE LECTIN-RELATED"/>
    <property type="match status" value="1"/>
</dbReference>
<dbReference type="PANTHER" id="PTHR47761">
    <property type="entry name" value="C-TYPE LECTIN-RELATED"/>
    <property type="match status" value="1"/>
</dbReference>
<keyword evidence="8" id="KW-0325">Glycoprotein</keyword>
<keyword evidence="14" id="KW-1185">Reference proteome</keyword>